<dbReference type="SMART" id="SM00829">
    <property type="entry name" value="PKS_ER"/>
    <property type="match status" value="1"/>
</dbReference>
<sequence length="325" mass="34454">MKAAYLTETGTCDVIQYGDQPSPELAPGQVLIQVAAVSVNPIDTYVRSGLVAVDLPKPFYPGCDAAGVVAQVAEDVTDFEVGQRVWCTNQGLLGRQGTFAEQIAVDAQWVYPSPDGVDDATVAANALVGVTAHLGLFQRAKLQSGQTVFVVGGSGGVGSMVVQMAKNVGARVITTAGSPERAEVASQLGADHVIQYREQSIADGLAEFAMEGVDLFWETRRMPDFDLAVNALADRGQMIVMAGRDSRPEFPVGPFYVKECTLHGFVMFKGSAAEIAVCAAEMNQWMAAGKLNANIAKTFPLSEAAEAHRLQESDNVGGKIVLTLQ</sequence>
<dbReference type="PANTHER" id="PTHR44154">
    <property type="entry name" value="QUINONE OXIDOREDUCTASE"/>
    <property type="match status" value="1"/>
</dbReference>
<feature type="domain" description="Enoyl reductase (ER)" evidence="2">
    <location>
        <begin position="10"/>
        <end position="322"/>
    </location>
</feature>
<dbReference type="OrthoDB" id="9787435at2"/>
<dbReference type="SUPFAM" id="SSF50129">
    <property type="entry name" value="GroES-like"/>
    <property type="match status" value="1"/>
</dbReference>
<evidence type="ECO:0000259" key="2">
    <source>
        <dbReference type="SMART" id="SM00829"/>
    </source>
</evidence>
<dbReference type="SUPFAM" id="SSF51735">
    <property type="entry name" value="NAD(P)-binding Rossmann-fold domains"/>
    <property type="match status" value="1"/>
</dbReference>
<dbReference type="Gene3D" id="3.90.180.10">
    <property type="entry name" value="Medium-chain alcohol dehydrogenases, catalytic domain"/>
    <property type="match status" value="1"/>
</dbReference>
<name>A0A517SUT2_9BACT</name>
<dbReference type="Gene3D" id="3.40.50.720">
    <property type="entry name" value="NAD(P)-binding Rossmann-like Domain"/>
    <property type="match status" value="1"/>
</dbReference>
<dbReference type="PANTHER" id="PTHR44154:SF1">
    <property type="entry name" value="QUINONE OXIDOREDUCTASE"/>
    <property type="match status" value="1"/>
</dbReference>
<evidence type="ECO:0000313" key="4">
    <source>
        <dbReference type="Proteomes" id="UP000315003"/>
    </source>
</evidence>
<keyword evidence="4" id="KW-1185">Reference proteome</keyword>
<evidence type="ECO:0000256" key="1">
    <source>
        <dbReference type="ARBA" id="ARBA00022857"/>
    </source>
</evidence>
<dbReference type="EC" id="1.6.5.5" evidence="3"/>
<dbReference type="InterPro" id="IPR011032">
    <property type="entry name" value="GroES-like_sf"/>
</dbReference>
<dbReference type="GO" id="GO:0003960">
    <property type="term" value="F:quinone reductase (NADPH) activity"/>
    <property type="evidence" value="ECO:0007669"/>
    <property type="project" value="UniProtKB-EC"/>
</dbReference>
<organism evidence="3 4">
    <name type="scientific">Stieleria bergensis</name>
    <dbReference type="NCBI Taxonomy" id="2528025"/>
    <lineage>
        <taxon>Bacteria</taxon>
        <taxon>Pseudomonadati</taxon>
        <taxon>Planctomycetota</taxon>
        <taxon>Planctomycetia</taxon>
        <taxon>Pirellulales</taxon>
        <taxon>Pirellulaceae</taxon>
        <taxon>Stieleria</taxon>
    </lineage>
</organism>
<dbReference type="Proteomes" id="UP000315003">
    <property type="component" value="Chromosome"/>
</dbReference>
<gene>
    <name evidence="3" type="primary">qorA</name>
    <name evidence="3" type="ORF">SV7mr_23990</name>
</gene>
<dbReference type="RefSeq" id="WP_145272035.1">
    <property type="nucleotide sequence ID" value="NZ_CP036272.1"/>
</dbReference>
<accession>A0A517SUT2</accession>
<proteinExistence type="predicted"/>
<dbReference type="Pfam" id="PF08240">
    <property type="entry name" value="ADH_N"/>
    <property type="match status" value="1"/>
</dbReference>
<dbReference type="InterPro" id="IPR020843">
    <property type="entry name" value="ER"/>
</dbReference>
<evidence type="ECO:0000313" key="3">
    <source>
        <dbReference type="EMBL" id="QDT59886.1"/>
    </source>
</evidence>
<keyword evidence="1" id="KW-0521">NADP</keyword>
<reference evidence="3 4" key="1">
    <citation type="submission" date="2019-02" db="EMBL/GenBank/DDBJ databases">
        <title>Deep-cultivation of Planctomycetes and their phenomic and genomic characterization uncovers novel biology.</title>
        <authorList>
            <person name="Wiegand S."/>
            <person name="Jogler M."/>
            <person name="Boedeker C."/>
            <person name="Pinto D."/>
            <person name="Vollmers J."/>
            <person name="Rivas-Marin E."/>
            <person name="Kohn T."/>
            <person name="Peeters S.H."/>
            <person name="Heuer A."/>
            <person name="Rast P."/>
            <person name="Oberbeckmann S."/>
            <person name="Bunk B."/>
            <person name="Jeske O."/>
            <person name="Meyerdierks A."/>
            <person name="Storesund J.E."/>
            <person name="Kallscheuer N."/>
            <person name="Luecker S."/>
            <person name="Lage O.M."/>
            <person name="Pohl T."/>
            <person name="Merkel B.J."/>
            <person name="Hornburger P."/>
            <person name="Mueller R.-W."/>
            <person name="Bruemmer F."/>
            <person name="Labrenz M."/>
            <person name="Spormann A.M."/>
            <person name="Op den Camp H."/>
            <person name="Overmann J."/>
            <person name="Amann R."/>
            <person name="Jetten M.S.M."/>
            <person name="Mascher T."/>
            <person name="Medema M.H."/>
            <person name="Devos D.P."/>
            <person name="Kaster A.-K."/>
            <person name="Ovreas L."/>
            <person name="Rohde M."/>
            <person name="Galperin M.Y."/>
            <person name="Jogler C."/>
        </authorList>
    </citation>
    <scope>NUCLEOTIDE SEQUENCE [LARGE SCALE GENOMIC DNA]</scope>
    <source>
        <strain evidence="3 4">SV_7m_r</strain>
    </source>
</reference>
<dbReference type="InterPro" id="IPR036291">
    <property type="entry name" value="NAD(P)-bd_dom_sf"/>
</dbReference>
<dbReference type="InterPro" id="IPR013154">
    <property type="entry name" value="ADH-like_N"/>
</dbReference>
<dbReference type="EMBL" id="CP036272">
    <property type="protein sequence ID" value="QDT59886.1"/>
    <property type="molecule type" value="Genomic_DNA"/>
</dbReference>
<dbReference type="AlphaFoldDB" id="A0A517SUT2"/>
<dbReference type="Pfam" id="PF00107">
    <property type="entry name" value="ADH_zinc_N"/>
    <property type="match status" value="1"/>
</dbReference>
<dbReference type="InterPro" id="IPR013149">
    <property type="entry name" value="ADH-like_C"/>
</dbReference>
<dbReference type="InterPro" id="IPR051603">
    <property type="entry name" value="Zinc-ADH_QOR/CCCR"/>
</dbReference>
<keyword evidence="3" id="KW-0560">Oxidoreductase</keyword>
<dbReference type="CDD" id="cd08253">
    <property type="entry name" value="zeta_crystallin"/>
    <property type="match status" value="1"/>
</dbReference>
<protein>
    <submittedName>
        <fullName evidence="3">Quinone oxidoreductase 1</fullName>
        <ecNumber evidence="3">1.6.5.5</ecNumber>
    </submittedName>
</protein>